<dbReference type="OMA" id="TIISAKC"/>
<name>C1MUG7_MICPC</name>
<keyword evidence="11" id="KW-1185">Reference proteome</keyword>
<accession>C1MUG7</accession>
<evidence type="ECO:0000256" key="3">
    <source>
        <dbReference type="ARBA" id="ARBA00007433"/>
    </source>
</evidence>
<dbReference type="Proteomes" id="UP000001876">
    <property type="component" value="Unassembled WGS sequence"/>
</dbReference>
<proteinExistence type="inferred from homology"/>
<evidence type="ECO:0000256" key="1">
    <source>
        <dbReference type="ARBA" id="ARBA00004123"/>
    </source>
</evidence>
<gene>
    <name evidence="10" type="ORF">MICPUCDRAFT_18039</name>
</gene>
<evidence type="ECO:0000256" key="2">
    <source>
        <dbReference type="ARBA" id="ARBA00004496"/>
    </source>
</evidence>
<dbReference type="GO" id="GO:0005634">
    <property type="term" value="C:nucleus"/>
    <property type="evidence" value="ECO:0007669"/>
    <property type="project" value="UniProtKB-SubCell"/>
</dbReference>
<evidence type="ECO:0000313" key="10">
    <source>
        <dbReference type="EMBL" id="EEH56326.1"/>
    </source>
</evidence>
<protein>
    <submittedName>
        <fullName evidence="10">Predicted protein</fullName>
    </submittedName>
</protein>
<dbReference type="InterPro" id="IPR037188">
    <property type="entry name" value="Sdo1/SBDS_central_sf"/>
</dbReference>
<dbReference type="KEGG" id="mpp:MICPUCDRAFT_18039"/>
<dbReference type="SUPFAM" id="SSF109728">
    <property type="entry name" value="Hypothetical protein AF0491, middle domain"/>
    <property type="match status" value="1"/>
</dbReference>
<evidence type="ECO:0000256" key="4">
    <source>
        <dbReference type="ARBA" id="ARBA00022490"/>
    </source>
</evidence>
<dbReference type="Gene3D" id="1.10.10.900">
    <property type="entry name" value="SBDS protein C-terminal domain, subdomain 1"/>
    <property type="match status" value="1"/>
</dbReference>
<dbReference type="Pfam" id="PF01172">
    <property type="entry name" value="SBDS_N"/>
    <property type="match status" value="1"/>
</dbReference>
<dbReference type="STRING" id="564608.C1MUG7"/>
<reference evidence="10 11" key="1">
    <citation type="journal article" date="2009" name="Science">
        <title>Green evolution and dynamic adaptations revealed by genomes of the marine picoeukaryotes Micromonas.</title>
        <authorList>
            <person name="Worden A.Z."/>
            <person name="Lee J.H."/>
            <person name="Mock T."/>
            <person name="Rouze P."/>
            <person name="Simmons M.P."/>
            <person name="Aerts A.L."/>
            <person name="Allen A.E."/>
            <person name="Cuvelier M.L."/>
            <person name="Derelle E."/>
            <person name="Everett M.V."/>
            <person name="Foulon E."/>
            <person name="Grimwood J."/>
            <person name="Gundlach H."/>
            <person name="Henrissat B."/>
            <person name="Napoli C."/>
            <person name="McDonald S.M."/>
            <person name="Parker M.S."/>
            <person name="Rombauts S."/>
            <person name="Salamov A."/>
            <person name="Von Dassow P."/>
            <person name="Badger J.H."/>
            <person name="Coutinho P.M."/>
            <person name="Demir E."/>
            <person name="Dubchak I."/>
            <person name="Gentemann C."/>
            <person name="Eikrem W."/>
            <person name="Gready J.E."/>
            <person name="John U."/>
            <person name="Lanier W."/>
            <person name="Lindquist E.A."/>
            <person name="Lucas S."/>
            <person name="Mayer K.F."/>
            <person name="Moreau H."/>
            <person name="Not F."/>
            <person name="Otillar R."/>
            <person name="Panaud O."/>
            <person name="Pangilinan J."/>
            <person name="Paulsen I."/>
            <person name="Piegu B."/>
            <person name="Poliakov A."/>
            <person name="Robbens S."/>
            <person name="Schmutz J."/>
            <person name="Toulza E."/>
            <person name="Wyss T."/>
            <person name="Zelensky A."/>
            <person name="Zhou K."/>
            <person name="Armbrust E.V."/>
            <person name="Bhattacharya D."/>
            <person name="Goodenough U.W."/>
            <person name="Van de Peer Y."/>
            <person name="Grigoriev I.V."/>
        </authorList>
    </citation>
    <scope>NUCLEOTIDE SEQUENCE [LARGE SCALE GENOMIC DNA]</scope>
    <source>
        <strain evidence="10 11">CCMP1545</strain>
    </source>
</reference>
<evidence type="ECO:0000259" key="8">
    <source>
        <dbReference type="Pfam" id="PF01172"/>
    </source>
</evidence>
<evidence type="ECO:0000256" key="6">
    <source>
        <dbReference type="ARBA" id="ARBA00023242"/>
    </source>
</evidence>
<dbReference type="AlphaFoldDB" id="C1MUG7"/>
<dbReference type="PANTHER" id="PTHR10927:SF1">
    <property type="entry name" value="RIBOSOME MATURATION PROTEIN SBDS"/>
    <property type="match status" value="1"/>
</dbReference>
<evidence type="ECO:0000256" key="5">
    <source>
        <dbReference type="ARBA" id="ARBA00022517"/>
    </source>
</evidence>
<dbReference type="Pfam" id="PF09377">
    <property type="entry name" value="SBDS_domain_II"/>
    <property type="match status" value="1"/>
</dbReference>
<dbReference type="Gene3D" id="3.30.1250.10">
    <property type="entry name" value="Ribosome maturation protein SBDS, N-terminal domain"/>
    <property type="match status" value="1"/>
</dbReference>
<dbReference type="SUPFAM" id="SSF89895">
    <property type="entry name" value="FYSH domain"/>
    <property type="match status" value="1"/>
</dbReference>
<keyword evidence="4" id="KW-0963">Cytoplasm</keyword>
<comment type="subunit">
    <text evidence="7">Associates with the 60S ribosomal subunit.</text>
</comment>
<evidence type="ECO:0000259" key="9">
    <source>
        <dbReference type="Pfam" id="PF09377"/>
    </source>
</evidence>
<dbReference type="PANTHER" id="PTHR10927">
    <property type="entry name" value="RIBOSOME MATURATION PROTEIN SBDS"/>
    <property type="match status" value="1"/>
</dbReference>
<keyword evidence="6" id="KW-0539">Nucleus</keyword>
<organism evidence="11">
    <name type="scientific">Micromonas pusilla (strain CCMP1545)</name>
    <name type="common">Picoplanktonic green alga</name>
    <dbReference type="NCBI Taxonomy" id="564608"/>
    <lineage>
        <taxon>Eukaryota</taxon>
        <taxon>Viridiplantae</taxon>
        <taxon>Chlorophyta</taxon>
        <taxon>Mamiellophyceae</taxon>
        <taxon>Mamiellales</taxon>
        <taxon>Mamiellaceae</taxon>
        <taxon>Micromonas</taxon>
    </lineage>
</organism>
<dbReference type="GO" id="GO:0042256">
    <property type="term" value="P:cytosolic ribosome assembly"/>
    <property type="evidence" value="ECO:0007669"/>
    <property type="project" value="InterPro"/>
</dbReference>
<dbReference type="GeneID" id="9684932"/>
<dbReference type="InterPro" id="IPR002140">
    <property type="entry name" value="Sdo1/SBDS"/>
</dbReference>
<comment type="subcellular location">
    <subcellularLocation>
        <location evidence="2">Cytoplasm</location>
    </subcellularLocation>
    <subcellularLocation>
        <location evidence="1">Nucleus</location>
    </subcellularLocation>
</comment>
<dbReference type="OrthoDB" id="10253092at2759"/>
<dbReference type="InterPro" id="IPR019783">
    <property type="entry name" value="SDO1/SBDS_N"/>
</dbReference>
<evidence type="ECO:0000256" key="7">
    <source>
        <dbReference type="ARBA" id="ARBA00049708"/>
    </source>
</evidence>
<dbReference type="InterPro" id="IPR018978">
    <property type="entry name" value="SDO1/SBDS_central"/>
</dbReference>
<dbReference type="GO" id="GO:0005737">
    <property type="term" value="C:cytoplasm"/>
    <property type="evidence" value="ECO:0007669"/>
    <property type="project" value="UniProtKB-SubCell"/>
</dbReference>
<dbReference type="InterPro" id="IPR039100">
    <property type="entry name" value="Sdo1/SBDS-like"/>
</dbReference>
<keyword evidence="5" id="KW-0690">Ribosome biogenesis</keyword>
<feature type="domain" description="Ribosome maturation protein SDO1/SBDS N-terminal" evidence="8">
    <location>
        <begin position="21"/>
        <end position="108"/>
    </location>
</feature>
<dbReference type="RefSeq" id="XP_003059194.1">
    <property type="nucleotide sequence ID" value="XM_003059148.1"/>
</dbReference>
<dbReference type="NCBIfam" id="TIGR00291">
    <property type="entry name" value="RNA_SBDS"/>
    <property type="match status" value="1"/>
</dbReference>
<dbReference type="EMBL" id="GG663740">
    <property type="protein sequence ID" value="EEH56326.1"/>
    <property type="molecule type" value="Genomic_DNA"/>
</dbReference>
<dbReference type="InterPro" id="IPR036786">
    <property type="entry name" value="Ribosome_mat_SBDS_N_sf"/>
</dbReference>
<dbReference type="eggNOG" id="KOG2917">
    <property type="taxonomic scope" value="Eukaryota"/>
</dbReference>
<comment type="similarity">
    <text evidence="3">Belongs to the SDO1/SBDS family.</text>
</comment>
<evidence type="ECO:0000313" key="11">
    <source>
        <dbReference type="Proteomes" id="UP000001876"/>
    </source>
</evidence>
<sequence length="197" mass="22354">MSGRASITQLALPTGIKKLTNIAVVRLKKHGVRFEIACYKNTVAAWRDKFEKDMDDVVQTTQIYNNVSKGVLAKEEDLMRAFGTTDEKTICRVILDVGEMQVSDKERKLNFDTLFRDVVNVLVDKCVNPETNRPYPPGMIERALRDVHFSVDPMKSAKQQALAALPKLGAVFPIKRAAMRFRRVRIYTGPHTTPFAW</sequence>
<feature type="domain" description="Ribosome maturation protein SDO1/SBDS central" evidence="9">
    <location>
        <begin position="116"/>
        <end position="177"/>
    </location>
</feature>